<evidence type="ECO:0000313" key="2">
    <source>
        <dbReference type="EMBL" id="MSE02134.1"/>
    </source>
</evidence>
<dbReference type="InterPro" id="IPR033469">
    <property type="entry name" value="CYTH-like_dom_sf"/>
</dbReference>
<dbReference type="InterPro" id="IPR009195">
    <property type="entry name" value="Uncharacterised_YjbK"/>
</dbReference>
<dbReference type="EMBL" id="WKKV01000003">
    <property type="protein sequence ID" value="MSE02134.1"/>
    <property type="molecule type" value="Genomic_DNA"/>
</dbReference>
<protein>
    <submittedName>
        <fullName evidence="2">CYTH domain-containing protein</fullName>
    </submittedName>
</protein>
<name>A0A6A8LEJ5_BACVE</name>
<dbReference type="AlphaFoldDB" id="A0A6A8LEJ5"/>
<dbReference type="SUPFAM" id="SSF55154">
    <property type="entry name" value="CYTH-like phosphatases"/>
    <property type="match status" value="1"/>
</dbReference>
<feature type="domain" description="CYTH" evidence="1">
    <location>
        <begin position="4"/>
        <end position="189"/>
    </location>
</feature>
<organism evidence="2">
    <name type="scientific">Bacillus velezensis</name>
    <dbReference type="NCBI Taxonomy" id="492670"/>
    <lineage>
        <taxon>Bacteria</taxon>
        <taxon>Bacillati</taxon>
        <taxon>Bacillota</taxon>
        <taxon>Bacilli</taxon>
        <taxon>Bacillales</taxon>
        <taxon>Bacillaceae</taxon>
        <taxon>Bacillus</taxon>
        <taxon>Bacillus amyloliquefaciens group</taxon>
    </lineage>
</organism>
<dbReference type="InterPro" id="IPR023577">
    <property type="entry name" value="CYTH_domain"/>
</dbReference>
<reference evidence="2" key="1">
    <citation type="submission" date="2019-11" db="EMBL/GenBank/DDBJ databases">
        <title>Draft Genome Sequence of Plant Growth-Promoting Rhizosphere-Associated Bacteria.</title>
        <authorList>
            <person name="Vasilyev I.Y."/>
            <person name="Radchenko V."/>
            <person name="Ilnitskaya E.V."/>
        </authorList>
    </citation>
    <scope>NUCLEOTIDE SEQUENCE</scope>
    <source>
        <strain evidence="2">VRA_517_n</strain>
    </source>
</reference>
<dbReference type="Pfam" id="PF01928">
    <property type="entry name" value="CYTH"/>
    <property type="match status" value="1"/>
</dbReference>
<proteinExistence type="predicted"/>
<comment type="caution">
    <text evidence="2">The sequence shown here is derived from an EMBL/GenBank/DDBJ whole genome shotgun (WGS) entry which is preliminary data.</text>
</comment>
<accession>A0A6A8LEJ5</accession>
<dbReference type="SMART" id="SM01118">
    <property type="entry name" value="CYTH"/>
    <property type="match status" value="1"/>
</dbReference>
<dbReference type="CDD" id="cd07762">
    <property type="entry name" value="CYTH-like_Pase_1"/>
    <property type="match status" value="1"/>
</dbReference>
<evidence type="ECO:0000259" key="1">
    <source>
        <dbReference type="PROSITE" id="PS51707"/>
    </source>
</evidence>
<dbReference type="Gene3D" id="2.40.320.10">
    <property type="entry name" value="Hypothetical Protein Pfu-838710-001"/>
    <property type="match status" value="1"/>
</dbReference>
<dbReference type="RefSeq" id="WP_060657727.1">
    <property type="nucleotide sequence ID" value="NZ_CP064845.1"/>
</dbReference>
<dbReference type="PROSITE" id="PS51707">
    <property type="entry name" value="CYTH"/>
    <property type="match status" value="1"/>
</dbReference>
<dbReference type="PIRSF" id="PIRSF012526">
    <property type="entry name" value="CYTH_UCP012526"/>
    <property type="match status" value="1"/>
</dbReference>
<sequence>MTQEIEIEFKNLLTKSEFLKLSEALCMKKHDFKQQVNHYFDTKDFSLKQKKSALRIREKDGSFVLTLKEPAAVGLLETHHQLAAAPDLDVFKIPDGPVKRQLDGLGIRSEHICCFGTLSTARAEKESEKGLIILDHSRYLEKEDFELEFEAADWDEGKRAFEQLLKQFGIPERITKNKIQRFYEQKQKKVE</sequence>
<gene>
    <name evidence="2" type="ORF">GKC39_08650</name>
</gene>